<dbReference type="PANTHER" id="PTHR23236:SF103">
    <property type="entry name" value="RNA-BINDING (RRM_RBD_RNP MOTIFS) FAMILY PROTEIN"/>
    <property type="match status" value="1"/>
</dbReference>
<comment type="caution">
    <text evidence="4">The sequence shown here is derived from an EMBL/GenBank/DDBJ whole genome shotgun (WGS) entry which is preliminary data.</text>
</comment>
<dbReference type="AlphaFoldDB" id="A0ABC8K131"/>
<dbReference type="PROSITE" id="PS50102">
    <property type="entry name" value="RRM"/>
    <property type="match status" value="1"/>
</dbReference>
<feature type="domain" description="RRM" evidence="3">
    <location>
        <begin position="122"/>
        <end position="197"/>
    </location>
</feature>
<proteinExistence type="predicted"/>
<dbReference type="Proteomes" id="UP001642260">
    <property type="component" value="Unassembled WGS sequence"/>
</dbReference>
<keyword evidence="1 2" id="KW-0694">RNA-binding</keyword>
<keyword evidence="5" id="KW-1185">Reference proteome</keyword>
<evidence type="ECO:0000313" key="5">
    <source>
        <dbReference type="Proteomes" id="UP001642260"/>
    </source>
</evidence>
<dbReference type="InterPro" id="IPR012677">
    <property type="entry name" value="Nucleotide-bd_a/b_plait_sf"/>
</dbReference>
<dbReference type="PANTHER" id="PTHR23236">
    <property type="entry name" value="EUKARYOTIC TRANSLATION INITIATION FACTOR 4B/4H"/>
    <property type="match status" value="1"/>
</dbReference>
<gene>
    <name evidence="4" type="ORF">ERUC_LOCUS18149</name>
</gene>
<reference evidence="4 5" key="1">
    <citation type="submission" date="2022-03" db="EMBL/GenBank/DDBJ databases">
        <authorList>
            <person name="Macdonald S."/>
            <person name="Ahmed S."/>
            <person name="Newling K."/>
        </authorList>
    </citation>
    <scope>NUCLEOTIDE SEQUENCE [LARGE SCALE GENOMIC DNA]</scope>
</reference>
<dbReference type="Gene3D" id="3.30.70.330">
    <property type="match status" value="2"/>
</dbReference>
<dbReference type="InterPro" id="IPR000504">
    <property type="entry name" value="RRM_dom"/>
</dbReference>
<dbReference type="InterPro" id="IPR035979">
    <property type="entry name" value="RBD_domain_sf"/>
</dbReference>
<dbReference type="GO" id="GO:0003723">
    <property type="term" value="F:RNA binding"/>
    <property type="evidence" value="ECO:0007669"/>
    <property type="project" value="UniProtKB-UniRule"/>
</dbReference>
<accession>A0ABC8K131</accession>
<sequence length="213" mass="23487">MDGSEIRGLSLNDRRNGPVKSTCRNIGRIFVEGYDTNLPQDDVERALRKLFSSCGEITDISIRDTSEDDTSEDGLCSAAIIYLIGEDEFVVDKAMQLSGSEVEGWKAIVTPYPFARSAGRLIMVYVTGYDTSLSEIDLESALREHFSSCGKIGTITISKKHSYAEVLISGEDAQDKAMELNGSYLGGRQLLVKLTSGAIFTVHPKFYRLPKRV</sequence>
<name>A0ABC8K131_ERUVS</name>
<dbReference type="EMBL" id="CAKOAT010168155">
    <property type="protein sequence ID" value="CAH8350980.1"/>
    <property type="molecule type" value="Genomic_DNA"/>
</dbReference>
<protein>
    <recommendedName>
        <fullName evidence="3">RRM domain-containing protein</fullName>
    </recommendedName>
</protein>
<dbReference type="SUPFAM" id="SSF54928">
    <property type="entry name" value="RNA-binding domain, RBD"/>
    <property type="match status" value="2"/>
</dbReference>
<evidence type="ECO:0000256" key="1">
    <source>
        <dbReference type="ARBA" id="ARBA00022884"/>
    </source>
</evidence>
<evidence type="ECO:0000259" key="3">
    <source>
        <dbReference type="PROSITE" id="PS50102"/>
    </source>
</evidence>
<evidence type="ECO:0000313" key="4">
    <source>
        <dbReference type="EMBL" id="CAH8350980.1"/>
    </source>
</evidence>
<evidence type="ECO:0000256" key="2">
    <source>
        <dbReference type="PROSITE-ProRule" id="PRU00176"/>
    </source>
</evidence>
<organism evidence="4 5">
    <name type="scientific">Eruca vesicaria subsp. sativa</name>
    <name type="common">Garden rocket</name>
    <name type="synonym">Eruca sativa</name>
    <dbReference type="NCBI Taxonomy" id="29727"/>
    <lineage>
        <taxon>Eukaryota</taxon>
        <taxon>Viridiplantae</taxon>
        <taxon>Streptophyta</taxon>
        <taxon>Embryophyta</taxon>
        <taxon>Tracheophyta</taxon>
        <taxon>Spermatophyta</taxon>
        <taxon>Magnoliopsida</taxon>
        <taxon>eudicotyledons</taxon>
        <taxon>Gunneridae</taxon>
        <taxon>Pentapetalae</taxon>
        <taxon>rosids</taxon>
        <taxon>malvids</taxon>
        <taxon>Brassicales</taxon>
        <taxon>Brassicaceae</taxon>
        <taxon>Brassiceae</taxon>
        <taxon>Eruca</taxon>
    </lineage>
</organism>